<dbReference type="RefSeq" id="WP_194538771.1">
    <property type="nucleotide sequence ID" value="NZ_JACEFB010000010.1"/>
</dbReference>
<organism evidence="2 3">
    <name type="scientific">Thermogemmata fonticola</name>
    <dbReference type="NCBI Taxonomy" id="2755323"/>
    <lineage>
        <taxon>Bacteria</taxon>
        <taxon>Pseudomonadati</taxon>
        <taxon>Planctomycetota</taxon>
        <taxon>Planctomycetia</taxon>
        <taxon>Gemmatales</taxon>
        <taxon>Gemmataceae</taxon>
        <taxon>Thermogemmata</taxon>
    </lineage>
</organism>
<proteinExistence type="predicted"/>
<accession>A0A7V8VFF8</accession>
<feature type="region of interest" description="Disordered" evidence="1">
    <location>
        <begin position="69"/>
        <end position="88"/>
    </location>
</feature>
<keyword evidence="3" id="KW-1185">Reference proteome</keyword>
<evidence type="ECO:0000313" key="3">
    <source>
        <dbReference type="Proteomes" id="UP000542342"/>
    </source>
</evidence>
<dbReference type="AlphaFoldDB" id="A0A7V8VFF8"/>
<sequence>MYSTILLLSSAMGAGGDVVPAGGWGLGPRDGAGCHGAPAPPPPSCCDTPAPSLLDRLRAKWAARQQDCCPSAPAPQAQPAPTAPAPAATPCCDPCAQRVSLLDRIRARLAARKHKDCCQPCPSGCAPAGDQKPPSGSTPPKEMPKPKEKVAAPPASNSHPPGIAIPVPPPINSSNGGTPY</sequence>
<evidence type="ECO:0000256" key="1">
    <source>
        <dbReference type="SAM" id="MobiDB-lite"/>
    </source>
</evidence>
<protein>
    <submittedName>
        <fullName evidence="2">Uncharacterized protein</fullName>
    </submittedName>
</protein>
<feature type="region of interest" description="Disordered" evidence="1">
    <location>
        <begin position="125"/>
        <end position="180"/>
    </location>
</feature>
<name>A0A7V8VFF8_9BACT</name>
<feature type="compositionally biased region" description="Low complexity" evidence="1">
    <location>
        <begin position="151"/>
        <end position="165"/>
    </location>
</feature>
<comment type="caution">
    <text evidence="2">The sequence shown here is derived from an EMBL/GenBank/DDBJ whole genome shotgun (WGS) entry which is preliminary data.</text>
</comment>
<dbReference type="EMBL" id="JACEFB010000010">
    <property type="protein sequence ID" value="MBA2227044.1"/>
    <property type="molecule type" value="Genomic_DNA"/>
</dbReference>
<reference evidence="2 3" key="1">
    <citation type="submission" date="2020-07" db="EMBL/GenBank/DDBJ databases">
        <title>Thermogemmata thermophila gen. nov., sp. nov., a novel moderate thermophilic planctomycete from a Kamchatka hot spring.</title>
        <authorList>
            <person name="Elcheninov A.G."/>
            <person name="Podosokorskaya O.A."/>
            <person name="Kovaleva O.L."/>
            <person name="Novikov A."/>
            <person name="Bonch-Osmolovskaya E.A."/>
            <person name="Toshchakov S.V."/>
            <person name="Kublanov I.V."/>
        </authorList>
    </citation>
    <scope>NUCLEOTIDE SEQUENCE [LARGE SCALE GENOMIC DNA]</scope>
    <source>
        <strain evidence="2 3">2918</strain>
    </source>
</reference>
<feature type="compositionally biased region" description="Pro residues" evidence="1">
    <location>
        <begin position="72"/>
        <end position="84"/>
    </location>
</feature>
<dbReference type="Proteomes" id="UP000542342">
    <property type="component" value="Unassembled WGS sequence"/>
</dbReference>
<evidence type="ECO:0000313" key="2">
    <source>
        <dbReference type="EMBL" id="MBA2227044.1"/>
    </source>
</evidence>
<gene>
    <name evidence="2" type="ORF">H0921_12835</name>
</gene>